<evidence type="ECO:0000313" key="1">
    <source>
        <dbReference type="EMBL" id="CAH3036720.1"/>
    </source>
</evidence>
<sequence>MPPRKGQKNRFPLNEYIEIKRNQDALLVSALARDKEFTKKARKLKRLESKAKLVNEDNKNVKEKISVTDNIVDRRTRSPTILGDEGKISGPGRSARRRRLQTLNAAKMLHGATAENMTPAYAGLIAVLNESAPVSVLSDAIIKCAKFTKKVIPKIVKQKINIFEKSQTNFIRSVNILYRGGITSKQKYNSIRSSLTMGLDDAGVKRKHIEFMSNIPVPKLLSYKEVLKKINEIDIGDLHDVGETLCKGLKEEDMVDGKYRDLLKLLLKMAQFYLSANNYRKDKLNWFGKQEGTFKVAIGGDGAPFGKDDQALAWLVSFLNCGQRVCSSAENFLLIGANCSEDCEPVRRYVVLLERQMTEIEGKMFLVEIDGKEKFVSFQFELLPNDMKYLAFLGGELSISASYFSPFADINKKDIANTQENFGSKPQDKWHPWKYSQRLRVAAAVKEKKEEVSKTTLKPATKREKITSFISQKKSRQEFLPLVGKFIDRAKAEPLHLKNNAWQQWNSSILMYSLSRSHLGECESISDVSPNSCFGKYYHTIRFNVKATRLAKKIRKWFAGDRTKNKPLEYRFTGKESRLFCHNFMYIVESLKTDEDQNVHTFKLHVFAYTGLNLRDSVSLFSRISMSSEQVQSLSQVCSNYFRATALFLKSTPTSWTIGHVVPVHAQQLQETLGLGLGINTMEGREAKHVTLAKFTNNAQYNNRWSQVFKHEYISLFWLRENGCDETVYKHTSNVYIPKRCFTHDFCYCGLPKDGNVEKCSFCSQHFQKLVSDCVLQGKTTLEAKEAIK</sequence>
<keyword evidence="2" id="KW-1185">Reference proteome</keyword>
<dbReference type="EMBL" id="CALNXJ010000003">
    <property type="protein sequence ID" value="CAH3036720.1"/>
    <property type="molecule type" value="Genomic_DNA"/>
</dbReference>
<protein>
    <submittedName>
        <fullName evidence="1">Uncharacterized protein</fullName>
    </submittedName>
</protein>
<gene>
    <name evidence="1" type="ORF">PMEA_00017086</name>
</gene>
<reference evidence="1 2" key="1">
    <citation type="submission" date="2022-05" db="EMBL/GenBank/DDBJ databases">
        <authorList>
            <consortium name="Genoscope - CEA"/>
            <person name="William W."/>
        </authorList>
    </citation>
    <scope>NUCLEOTIDE SEQUENCE [LARGE SCALE GENOMIC DNA]</scope>
</reference>
<accession>A0AAU9VUY8</accession>
<proteinExistence type="predicted"/>
<name>A0AAU9VUY8_9CNID</name>
<comment type="caution">
    <text evidence="1">The sequence shown here is derived from an EMBL/GenBank/DDBJ whole genome shotgun (WGS) entry which is preliminary data.</text>
</comment>
<evidence type="ECO:0000313" key="2">
    <source>
        <dbReference type="Proteomes" id="UP001159428"/>
    </source>
</evidence>
<organism evidence="1 2">
    <name type="scientific">Pocillopora meandrina</name>
    <dbReference type="NCBI Taxonomy" id="46732"/>
    <lineage>
        <taxon>Eukaryota</taxon>
        <taxon>Metazoa</taxon>
        <taxon>Cnidaria</taxon>
        <taxon>Anthozoa</taxon>
        <taxon>Hexacorallia</taxon>
        <taxon>Scleractinia</taxon>
        <taxon>Astrocoeniina</taxon>
        <taxon>Pocilloporidae</taxon>
        <taxon>Pocillopora</taxon>
    </lineage>
</organism>
<dbReference type="AlphaFoldDB" id="A0AAU9VUY8"/>
<dbReference type="Proteomes" id="UP001159428">
    <property type="component" value="Unassembled WGS sequence"/>
</dbReference>